<dbReference type="PANTHER" id="PTHR42923">
    <property type="entry name" value="PROTOPORPHYRINOGEN OXIDASE"/>
    <property type="match status" value="1"/>
</dbReference>
<evidence type="ECO:0000256" key="1">
    <source>
        <dbReference type="SAM" id="MobiDB-lite"/>
    </source>
</evidence>
<dbReference type="SUPFAM" id="SSF51905">
    <property type="entry name" value="FAD/NAD(P)-binding domain"/>
    <property type="match status" value="1"/>
</dbReference>
<evidence type="ECO:0000313" key="3">
    <source>
        <dbReference type="EMBL" id="CEM38769.1"/>
    </source>
</evidence>
<dbReference type="InterPro" id="IPR036188">
    <property type="entry name" value="FAD/NAD-bd_sf"/>
</dbReference>
<keyword evidence="2" id="KW-0732">Signal</keyword>
<dbReference type="Proteomes" id="UP000041254">
    <property type="component" value="Unassembled WGS sequence"/>
</dbReference>
<reference evidence="3 4" key="1">
    <citation type="submission" date="2014-11" db="EMBL/GenBank/DDBJ databases">
        <authorList>
            <person name="Zhu J."/>
            <person name="Qi W."/>
            <person name="Song R."/>
        </authorList>
    </citation>
    <scope>NUCLEOTIDE SEQUENCE [LARGE SCALE GENOMIC DNA]</scope>
</reference>
<feature type="chain" id="PRO_5005190915" description="Amine oxidase domain-containing protein" evidence="2">
    <location>
        <begin position="22"/>
        <end position="699"/>
    </location>
</feature>
<name>A0A0G4H4P8_VITBC</name>
<organism evidence="3 4">
    <name type="scientific">Vitrella brassicaformis (strain CCMP3155)</name>
    <dbReference type="NCBI Taxonomy" id="1169540"/>
    <lineage>
        <taxon>Eukaryota</taxon>
        <taxon>Sar</taxon>
        <taxon>Alveolata</taxon>
        <taxon>Colpodellida</taxon>
        <taxon>Vitrellaceae</taxon>
        <taxon>Vitrella</taxon>
    </lineage>
</organism>
<gene>
    <name evidence="3" type="ORF">Vbra_1866</name>
</gene>
<evidence type="ECO:0000313" key="4">
    <source>
        <dbReference type="Proteomes" id="UP000041254"/>
    </source>
</evidence>
<keyword evidence="4" id="KW-1185">Reference proteome</keyword>
<dbReference type="InterPro" id="IPR050464">
    <property type="entry name" value="Zeta_carotene_desat/Oxidored"/>
</dbReference>
<evidence type="ECO:0008006" key="5">
    <source>
        <dbReference type="Google" id="ProtNLM"/>
    </source>
</evidence>
<dbReference type="AlphaFoldDB" id="A0A0G4H4P8"/>
<dbReference type="VEuPathDB" id="CryptoDB:Vbra_1866"/>
<dbReference type="InParanoid" id="A0A0G4H4P8"/>
<feature type="compositionally biased region" description="Low complexity" evidence="1">
    <location>
        <begin position="59"/>
        <end position="77"/>
    </location>
</feature>
<feature type="signal peptide" evidence="2">
    <location>
        <begin position="1"/>
        <end position="21"/>
    </location>
</feature>
<dbReference type="Gene3D" id="3.50.50.60">
    <property type="entry name" value="FAD/NAD(P)-binding domain"/>
    <property type="match status" value="1"/>
</dbReference>
<evidence type="ECO:0000256" key="2">
    <source>
        <dbReference type="SAM" id="SignalP"/>
    </source>
</evidence>
<accession>A0A0G4H4P8</accession>
<feature type="region of interest" description="Disordered" evidence="1">
    <location>
        <begin position="663"/>
        <end position="699"/>
    </location>
</feature>
<protein>
    <recommendedName>
        <fullName evidence="5">Amine oxidase domain-containing protein</fullName>
    </recommendedName>
</protein>
<feature type="region of interest" description="Disordered" evidence="1">
    <location>
        <begin position="37"/>
        <end position="77"/>
    </location>
</feature>
<feature type="compositionally biased region" description="Basic residues" evidence="1">
    <location>
        <begin position="45"/>
        <end position="55"/>
    </location>
</feature>
<dbReference type="GO" id="GO:0016491">
    <property type="term" value="F:oxidoreductase activity"/>
    <property type="evidence" value="ECO:0007669"/>
    <property type="project" value="TreeGrafter"/>
</dbReference>
<dbReference type="Pfam" id="PF13450">
    <property type="entry name" value="NAD_binding_8"/>
    <property type="match status" value="1"/>
</dbReference>
<dbReference type="EMBL" id="CDMY01001000">
    <property type="protein sequence ID" value="CEM38769.1"/>
    <property type="molecule type" value="Genomic_DNA"/>
</dbReference>
<sequence length="699" mass="79119">MLLLFLTSVLLPLPLPLPRSAECTHRQATPCFTTGPLQRPTHALISRRHRQHRRTSPLQVQRHQQQQQDHQQQQGGVQAPVRVGIVGGGLSGACCAWLLSICNTTERPYEVTVIEKRPHPGGAIYYPQVPEGRITSESHLPSSASSHVLPINAGSPVHVGNFLNLNMLLRHFNVTEWLVGIGPNRHLASPSEPQLFRLVHILNPSGQQFVPPASLLRKPLLWLDVARFFLLVNRERDMTYEEFFAKHPFSRRLRNLLDWAIRTYEFDHAPAMLRRLSIKAALAYLYQSMFLSLIFRDAFQFEYPSWFLEQGWFASIRKESLAKLGERKRGHPHADETVARASSDPMWTADRPLSWLQYHCIDRRKLLAKLLEPVHAIRCHTQIVRAQLTADDTVQLTDQRGDTHVFDKVIFSAPPTEIAMMLRHTHTHTHSQQQQPAEQKELSRVSEWLESLTSETVRVQIIPRSQMSFDKGGGFPPESRQFPRESESADDWHFYSIYDITEVSPERLPASLLSVAVPVSSDGSGAVILDPSYNHTGKLHPLNSQDYPWLLADCAYTKHRQDMLRHMQGMADGRLFFTGHIVNGVFKNIESSVRAACELCEEHFSALPPWRFVLPPESGLDLDWWMEDLTHDTAKALQRTAKQLFQLSFTALIAMAVRAMRRGAEGGQPSDEGDKGNRASVKMSAGVQSDRPAVAVASD</sequence>
<proteinExistence type="predicted"/>